<evidence type="ECO:0000259" key="11">
    <source>
        <dbReference type="PROSITE" id="PS50011"/>
    </source>
</evidence>
<feature type="domain" description="Protein kinase" evidence="11">
    <location>
        <begin position="455"/>
        <end position="712"/>
    </location>
</feature>
<evidence type="ECO:0000256" key="8">
    <source>
        <dbReference type="ARBA" id="ARBA00048679"/>
    </source>
</evidence>
<comment type="caution">
    <text evidence="12">The sequence shown here is derived from an EMBL/GenBank/DDBJ whole genome shotgun (WGS) entry which is preliminary data.</text>
</comment>
<dbReference type="SMART" id="SM00220">
    <property type="entry name" value="S_TKc"/>
    <property type="match status" value="1"/>
</dbReference>
<dbReference type="InterPro" id="IPR011009">
    <property type="entry name" value="Kinase-like_dom_sf"/>
</dbReference>
<dbReference type="PANTHER" id="PTHR24363:SF0">
    <property type="entry name" value="SERINE_THREONINE KINASE LIKE DOMAIN CONTAINING 1"/>
    <property type="match status" value="1"/>
</dbReference>
<feature type="binding site" evidence="9">
    <location>
        <position position="486"/>
    </location>
    <ligand>
        <name>ATP</name>
        <dbReference type="ChEBI" id="CHEBI:30616"/>
    </ligand>
</feature>
<evidence type="ECO:0000313" key="12">
    <source>
        <dbReference type="EMBL" id="MTF39826.1"/>
    </source>
</evidence>
<dbReference type="Pfam" id="PF05226">
    <property type="entry name" value="CHASE2"/>
    <property type="match status" value="1"/>
</dbReference>
<sequence>MATSFSQWLNQKSWRKTSFAVISASVIASTLTVILKQGGGFEYFDLGTYDKLIRLRLAEKEDNRILTVLITEDDIQAEGKWPISDATLAKSLNNLLQHNPYGIGIDLYRDLPVEPGAEKLKNIFSVSNNISAVCKLESQNQPAVSPPSTIAMDLVGFADIVIDGDGVVRRNLFYVDPQESRCPTPYSLGLQMALSYLMAEGIEPEITEDGLLKLGKTTLKPLNQTIGAYQNIDANGYQIMIDYRRGDKPTPTVTLNEVLQGNVRPELITNKIIFMGVSAPSLKDTFYTPFSRQGEDVVFMPGVTLHSYMASQILTSAIDGQPLIWSWQEWQEILWIYFWGLIGSCSILFLSRPLVMTLGQGVAIVIIVGSAVIISFWGGWIPIISPLFAFFGGAIALVSYNAYQAKQEQLTIQKQVADQEKSIAMLQMLLENRSQITDAPSIINYEQGSLIVNRYEIVKALGKGSFGSTYLSRDLQRPGKPYCVVKRLTPSSKEPKFLKIVQRLFRTEAKILEKVGTHEKIPQLLAYIEENNEFFLIQEYIEGKTIMREIREKGKYREKDVLILIEEIMSILTFIQEYNLIHRDIKPDNIIRRNTNNSIVLIDFGAVKQISRKSDQKTVIIGNEGYAAPEQLAGQPCLGSDIYATGMLAIHCLTGNFPNKLPRDDKTGEIIWNSQEYVSRPTASIIKKMTRYHFSDRYQNAEEVMKDLRKFRQKIRNKETNN</sequence>
<dbReference type="SMART" id="SM01080">
    <property type="entry name" value="CHASE2"/>
    <property type="match status" value="1"/>
</dbReference>
<dbReference type="InterPro" id="IPR000719">
    <property type="entry name" value="Prot_kinase_dom"/>
</dbReference>
<proteinExistence type="predicted"/>
<evidence type="ECO:0000256" key="7">
    <source>
        <dbReference type="ARBA" id="ARBA00047899"/>
    </source>
</evidence>
<name>A0A844H0V1_9CHRO</name>
<evidence type="ECO:0000256" key="5">
    <source>
        <dbReference type="ARBA" id="ARBA00022777"/>
    </source>
</evidence>
<gene>
    <name evidence="12" type="ORF">GGC33_12945</name>
</gene>
<feature type="transmembrane region" description="Helical" evidence="10">
    <location>
        <begin position="358"/>
        <end position="377"/>
    </location>
</feature>
<evidence type="ECO:0000256" key="4">
    <source>
        <dbReference type="ARBA" id="ARBA00022741"/>
    </source>
</evidence>
<comment type="catalytic activity">
    <reaction evidence="8">
        <text>L-seryl-[protein] + ATP = O-phospho-L-seryl-[protein] + ADP + H(+)</text>
        <dbReference type="Rhea" id="RHEA:17989"/>
        <dbReference type="Rhea" id="RHEA-COMP:9863"/>
        <dbReference type="Rhea" id="RHEA-COMP:11604"/>
        <dbReference type="ChEBI" id="CHEBI:15378"/>
        <dbReference type="ChEBI" id="CHEBI:29999"/>
        <dbReference type="ChEBI" id="CHEBI:30616"/>
        <dbReference type="ChEBI" id="CHEBI:83421"/>
        <dbReference type="ChEBI" id="CHEBI:456216"/>
        <dbReference type="EC" id="2.7.11.1"/>
    </reaction>
</comment>
<keyword evidence="3" id="KW-0808">Transferase</keyword>
<evidence type="ECO:0000256" key="2">
    <source>
        <dbReference type="ARBA" id="ARBA00022527"/>
    </source>
</evidence>
<keyword evidence="6 9" id="KW-0067">ATP-binding</keyword>
<protein>
    <recommendedName>
        <fullName evidence="1">non-specific serine/threonine protein kinase</fullName>
        <ecNumber evidence="1">2.7.11.1</ecNumber>
    </recommendedName>
</protein>
<dbReference type="Gene3D" id="1.10.510.10">
    <property type="entry name" value="Transferase(Phosphotransferase) domain 1"/>
    <property type="match status" value="1"/>
</dbReference>
<dbReference type="PROSITE" id="PS00107">
    <property type="entry name" value="PROTEIN_KINASE_ATP"/>
    <property type="match status" value="1"/>
</dbReference>
<keyword evidence="10" id="KW-1133">Transmembrane helix</keyword>
<evidence type="ECO:0000256" key="10">
    <source>
        <dbReference type="SAM" id="Phobius"/>
    </source>
</evidence>
<dbReference type="PROSITE" id="PS50011">
    <property type="entry name" value="PROTEIN_KINASE_DOM"/>
    <property type="match status" value="1"/>
</dbReference>
<evidence type="ECO:0000313" key="13">
    <source>
        <dbReference type="Proteomes" id="UP000437131"/>
    </source>
</evidence>
<dbReference type="CDD" id="cd14014">
    <property type="entry name" value="STKc_PknB_like"/>
    <property type="match status" value="1"/>
</dbReference>
<keyword evidence="2" id="KW-0723">Serine/threonine-protein kinase</keyword>
<feature type="transmembrane region" description="Helical" evidence="10">
    <location>
        <begin position="333"/>
        <end position="351"/>
    </location>
</feature>
<dbReference type="SUPFAM" id="SSF56112">
    <property type="entry name" value="Protein kinase-like (PK-like)"/>
    <property type="match status" value="1"/>
</dbReference>
<dbReference type="EC" id="2.7.11.1" evidence="1"/>
<evidence type="ECO:0000256" key="3">
    <source>
        <dbReference type="ARBA" id="ARBA00022679"/>
    </source>
</evidence>
<reference evidence="12 13" key="1">
    <citation type="submission" date="2019-11" db="EMBL/GenBank/DDBJ databases">
        <title>Isolation of a new High Light Tolerant Cyanobacteria.</title>
        <authorList>
            <person name="Dobson Z."/>
            <person name="Vaughn N."/>
            <person name="Vaughn M."/>
            <person name="Fromme P."/>
            <person name="Mazor Y."/>
        </authorList>
    </citation>
    <scope>NUCLEOTIDE SEQUENCE [LARGE SCALE GENOMIC DNA]</scope>
    <source>
        <strain evidence="12 13">0216</strain>
    </source>
</reference>
<dbReference type="EMBL" id="WMIA01000017">
    <property type="protein sequence ID" value="MTF39826.1"/>
    <property type="molecule type" value="Genomic_DNA"/>
</dbReference>
<evidence type="ECO:0000256" key="1">
    <source>
        <dbReference type="ARBA" id="ARBA00012513"/>
    </source>
</evidence>
<dbReference type="AlphaFoldDB" id="A0A844H0V1"/>
<keyword evidence="10" id="KW-0472">Membrane</keyword>
<dbReference type="InterPro" id="IPR017441">
    <property type="entry name" value="Protein_kinase_ATP_BS"/>
</dbReference>
<comment type="catalytic activity">
    <reaction evidence="7">
        <text>L-threonyl-[protein] + ATP = O-phospho-L-threonyl-[protein] + ADP + H(+)</text>
        <dbReference type="Rhea" id="RHEA:46608"/>
        <dbReference type="Rhea" id="RHEA-COMP:11060"/>
        <dbReference type="Rhea" id="RHEA-COMP:11605"/>
        <dbReference type="ChEBI" id="CHEBI:15378"/>
        <dbReference type="ChEBI" id="CHEBI:30013"/>
        <dbReference type="ChEBI" id="CHEBI:30616"/>
        <dbReference type="ChEBI" id="CHEBI:61977"/>
        <dbReference type="ChEBI" id="CHEBI:456216"/>
        <dbReference type="EC" id="2.7.11.1"/>
    </reaction>
</comment>
<dbReference type="InterPro" id="IPR007890">
    <property type="entry name" value="CHASE2"/>
</dbReference>
<evidence type="ECO:0000256" key="9">
    <source>
        <dbReference type="PROSITE-ProRule" id="PRU10141"/>
    </source>
</evidence>
<dbReference type="Pfam" id="PF00069">
    <property type="entry name" value="Pkinase"/>
    <property type="match status" value="1"/>
</dbReference>
<accession>A0A844H0V1</accession>
<keyword evidence="10" id="KW-0812">Transmembrane</keyword>
<keyword evidence="5" id="KW-0418">Kinase</keyword>
<evidence type="ECO:0000256" key="6">
    <source>
        <dbReference type="ARBA" id="ARBA00022840"/>
    </source>
</evidence>
<dbReference type="GO" id="GO:0005524">
    <property type="term" value="F:ATP binding"/>
    <property type="evidence" value="ECO:0007669"/>
    <property type="project" value="UniProtKB-UniRule"/>
</dbReference>
<dbReference type="PANTHER" id="PTHR24363">
    <property type="entry name" value="SERINE/THREONINE PROTEIN KINASE"/>
    <property type="match status" value="1"/>
</dbReference>
<dbReference type="Proteomes" id="UP000437131">
    <property type="component" value="Unassembled WGS sequence"/>
</dbReference>
<keyword evidence="4 9" id="KW-0547">Nucleotide-binding</keyword>
<dbReference type="RefSeq" id="WP_155084261.1">
    <property type="nucleotide sequence ID" value="NZ_WMIA01000017.1"/>
</dbReference>
<dbReference type="GO" id="GO:0004674">
    <property type="term" value="F:protein serine/threonine kinase activity"/>
    <property type="evidence" value="ECO:0007669"/>
    <property type="project" value="UniProtKB-KW"/>
</dbReference>
<organism evidence="12 13">
    <name type="scientific">Cyanobacterium aponinum 0216</name>
    <dbReference type="NCBI Taxonomy" id="2676140"/>
    <lineage>
        <taxon>Bacteria</taxon>
        <taxon>Bacillati</taxon>
        <taxon>Cyanobacteriota</taxon>
        <taxon>Cyanophyceae</taxon>
        <taxon>Oscillatoriophycideae</taxon>
        <taxon>Chroococcales</taxon>
        <taxon>Geminocystaceae</taxon>
        <taxon>Cyanobacterium</taxon>
    </lineage>
</organism>